<proteinExistence type="predicted"/>
<evidence type="ECO:0000313" key="1">
    <source>
        <dbReference type="EMBL" id="HIT47075.1"/>
    </source>
</evidence>
<sequence length="546" mass="60877">MASTLLLAAALCAALCGTGRLTETVRVSPSPSSDFERAVLYFSGASCLEDLAQDELERYQSLAEHPTDLNLAGKAKLLSTGLFSQYQAASLIDYRSRSGDILSFSELGLIDGFSPELADALKSFVVLRTDSAPGKRRSMRLDQSLTLGGALRSGMQYNTRLKYAAELGERAEFRWTSRTTYSEPEFTPGTFSAAYYGRRVLAKAIIGHFSARFGQGLALWSGFSMSGYSSAASFRKNASGISATGSAAPELLGAAAEWDLGRFSLTTAYSFTGRRIIGNLSWSSKTLTLGATATESAASFDWRLSFPDIGVFGELCSDYSGRLRGVGGLIWIPEYGRKFALQARWHDAAYKEYSGIALGWETFNMVCTADAAYRLDKRQAQYKTLVLLKPELKFGGFILAPKLRWSGRLRPSEEFPLRNDLRADLEGSWRGWTAAGRFNALWCENFGWLWYAQAGRKTNSFTLSLRGGIFRIDNWNDRIYVYQQDAPGNFNVPAFYGRGWNLSLYAAVHLGRHHSIWLRLDCVQYPWNLTPKQGRLECRLQYRWRS</sequence>
<organism evidence="1 2">
    <name type="scientific">Candidatus Cryptobacteroides merdipullorum</name>
    <dbReference type="NCBI Taxonomy" id="2840771"/>
    <lineage>
        <taxon>Bacteria</taxon>
        <taxon>Pseudomonadati</taxon>
        <taxon>Bacteroidota</taxon>
        <taxon>Bacteroidia</taxon>
        <taxon>Bacteroidales</taxon>
        <taxon>Candidatus Cryptobacteroides</taxon>
    </lineage>
</organism>
<gene>
    <name evidence="1" type="ORF">IAC35_04370</name>
</gene>
<evidence type="ECO:0000313" key="2">
    <source>
        <dbReference type="Proteomes" id="UP000886881"/>
    </source>
</evidence>
<protein>
    <recommendedName>
        <fullName evidence="3">Helix-hairpin-helix domain-containing protein</fullName>
    </recommendedName>
</protein>
<dbReference type="Proteomes" id="UP000886881">
    <property type="component" value="Unassembled WGS sequence"/>
</dbReference>
<reference evidence="1" key="2">
    <citation type="journal article" date="2021" name="PeerJ">
        <title>Extensive microbial diversity within the chicken gut microbiome revealed by metagenomics and culture.</title>
        <authorList>
            <person name="Gilroy R."/>
            <person name="Ravi A."/>
            <person name="Getino M."/>
            <person name="Pursley I."/>
            <person name="Horton D.L."/>
            <person name="Alikhan N.F."/>
            <person name="Baker D."/>
            <person name="Gharbi K."/>
            <person name="Hall N."/>
            <person name="Watson M."/>
            <person name="Adriaenssens E.M."/>
            <person name="Foster-Nyarko E."/>
            <person name="Jarju S."/>
            <person name="Secka A."/>
            <person name="Antonio M."/>
            <person name="Oren A."/>
            <person name="Chaudhuri R.R."/>
            <person name="La Ragione R."/>
            <person name="Hildebrand F."/>
            <person name="Pallen M.J."/>
        </authorList>
    </citation>
    <scope>NUCLEOTIDE SEQUENCE</scope>
    <source>
        <strain evidence="1">ChiHecec2B26-709</strain>
    </source>
</reference>
<name>A0A9D1GP31_9BACT</name>
<reference evidence="1" key="1">
    <citation type="submission" date="2020-10" db="EMBL/GenBank/DDBJ databases">
        <authorList>
            <person name="Gilroy R."/>
        </authorList>
    </citation>
    <scope>NUCLEOTIDE SEQUENCE</scope>
    <source>
        <strain evidence="1">ChiHecec2B26-709</strain>
    </source>
</reference>
<dbReference type="EMBL" id="DVLC01000082">
    <property type="protein sequence ID" value="HIT47075.1"/>
    <property type="molecule type" value="Genomic_DNA"/>
</dbReference>
<comment type="caution">
    <text evidence="1">The sequence shown here is derived from an EMBL/GenBank/DDBJ whole genome shotgun (WGS) entry which is preliminary data.</text>
</comment>
<dbReference type="AlphaFoldDB" id="A0A9D1GP31"/>
<dbReference type="InterPro" id="IPR010994">
    <property type="entry name" value="RuvA_2-like"/>
</dbReference>
<evidence type="ECO:0008006" key="3">
    <source>
        <dbReference type="Google" id="ProtNLM"/>
    </source>
</evidence>
<accession>A0A9D1GP31</accession>
<dbReference type="SUPFAM" id="SSF47781">
    <property type="entry name" value="RuvA domain 2-like"/>
    <property type="match status" value="1"/>
</dbReference>